<keyword evidence="1" id="KW-0227">DNA damage</keyword>
<evidence type="ECO:0000256" key="1">
    <source>
        <dbReference type="ARBA" id="ARBA00022763"/>
    </source>
</evidence>
<name>A0ABY4QRT9_9MYCO</name>
<keyword evidence="6" id="KW-1185">Reference proteome</keyword>
<evidence type="ECO:0000259" key="4">
    <source>
        <dbReference type="Pfam" id="PF13476"/>
    </source>
</evidence>
<gene>
    <name evidence="5" type="ORF">M5I08_10615</name>
</gene>
<keyword evidence="3" id="KW-0742">SOS response</keyword>
<reference evidence="5" key="1">
    <citation type="submission" date="2022-05" db="EMBL/GenBank/DDBJ databases">
        <title>A methanotrophic Mycobacterium dominates a cave microbial ecosystem.</title>
        <authorList>
            <person name="Van Spanning R.J.M."/>
            <person name="Guan Q."/>
            <person name="Melkonian C."/>
            <person name="Gallant J."/>
            <person name="Polerecky L."/>
            <person name="Flot J.-F."/>
            <person name="Brandt B.W."/>
            <person name="Braster M."/>
            <person name="Iturbe Espinoza P."/>
            <person name="Aerts J."/>
            <person name="Meima-Franke M."/>
            <person name="Piersma S.R."/>
            <person name="Bunduc C."/>
            <person name="Ummels R."/>
            <person name="Pain A."/>
            <person name="Fleming E.J."/>
            <person name="van der Wel N."/>
            <person name="Gherman V.D."/>
            <person name="Sarbu S.M."/>
            <person name="Bodelier P.L.E."/>
            <person name="Bitter W."/>
        </authorList>
    </citation>
    <scope>NUCLEOTIDE SEQUENCE</scope>
    <source>
        <strain evidence="5">Sulfur Cave</strain>
    </source>
</reference>
<keyword evidence="2" id="KW-0234">DNA repair</keyword>
<protein>
    <submittedName>
        <fullName evidence="5">AAA family ATPase</fullName>
    </submittedName>
</protein>
<dbReference type="Proteomes" id="UP001056610">
    <property type="component" value="Chromosome"/>
</dbReference>
<evidence type="ECO:0000256" key="3">
    <source>
        <dbReference type="ARBA" id="ARBA00023236"/>
    </source>
</evidence>
<dbReference type="InterPro" id="IPR038729">
    <property type="entry name" value="Rad50/SbcC_AAA"/>
</dbReference>
<feature type="domain" description="Rad50/SbcC-type AAA" evidence="4">
    <location>
        <begin position="4"/>
        <end position="55"/>
    </location>
</feature>
<accession>A0ABY4QRT9</accession>
<dbReference type="PANTHER" id="PTHR32182">
    <property type="entry name" value="DNA REPLICATION AND REPAIR PROTEIN RECF"/>
    <property type="match status" value="1"/>
</dbReference>
<sequence>MIERVRIQGYRKFRELTFAPYQRLNILVGDNDAGKSTLLEAITLALTGRINGRTASDEVNPFWFNAQMVKEFFTARSAGETPVPPAIEIEVFLYDRDEFQRNLFGANNSELPV</sequence>
<dbReference type="Pfam" id="PF13476">
    <property type="entry name" value="AAA_23"/>
    <property type="match status" value="1"/>
</dbReference>
<evidence type="ECO:0000313" key="5">
    <source>
        <dbReference type="EMBL" id="UQX12621.1"/>
    </source>
</evidence>
<dbReference type="PANTHER" id="PTHR32182:SF0">
    <property type="entry name" value="DNA REPLICATION AND REPAIR PROTEIN RECF"/>
    <property type="match status" value="1"/>
</dbReference>
<evidence type="ECO:0000256" key="2">
    <source>
        <dbReference type="ARBA" id="ARBA00023204"/>
    </source>
</evidence>
<evidence type="ECO:0000313" key="6">
    <source>
        <dbReference type="Proteomes" id="UP001056610"/>
    </source>
</evidence>
<dbReference type="EMBL" id="CP097320">
    <property type="protein sequence ID" value="UQX12621.1"/>
    <property type="molecule type" value="Genomic_DNA"/>
</dbReference>
<proteinExistence type="predicted"/>
<organism evidence="5 6">
    <name type="scientific">Candidatus Mycobacterium methanotrophicum</name>
    <dbReference type="NCBI Taxonomy" id="2943498"/>
    <lineage>
        <taxon>Bacteria</taxon>
        <taxon>Bacillati</taxon>
        <taxon>Actinomycetota</taxon>
        <taxon>Actinomycetes</taxon>
        <taxon>Mycobacteriales</taxon>
        <taxon>Mycobacteriaceae</taxon>
        <taxon>Mycobacterium</taxon>
    </lineage>
</organism>
<dbReference type="RefSeq" id="WP_219070912.1">
    <property type="nucleotide sequence ID" value="NZ_CAJUXY010000163.1"/>
</dbReference>